<keyword evidence="5" id="KW-1185">Reference proteome</keyword>
<dbReference type="GO" id="GO:0050518">
    <property type="term" value="F:2-C-methyl-D-erythritol 4-phosphate cytidylyltransferase activity"/>
    <property type="evidence" value="ECO:0007669"/>
    <property type="project" value="UniProtKB-EC"/>
</dbReference>
<dbReference type="NCBIfam" id="TIGR00453">
    <property type="entry name" value="ispD"/>
    <property type="match status" value="1"/>
</dbReference>
<keyword evidence="3" id="KW-0414">Isoprene biosynthesis</keyword>
<sequence>MNASLIGLRFFMVENFVVIVAAGVGSRMKSNLPKQFLLLGGRPVLMHTISAFKPLLPITKLIVVLSPDMHDFWQQQCEEYQFDVPHDIVLGGATRFQSVKNATKIIDEISQQSSLNSEGFVAVHDGARPIVEIDLINRLVESVRVSDAVIPALQSTNSIRFGTMLDSKFVDRQQVWQVQTPQIFSKHLLLKAYEQEEDVLFTDDASVVEKMGNTIVMVEGSYRNIKITLPEDLDIAHLYLKK</sequence>
<feature type="site" description="Positions MEP for the nucleophilic attack" evidence="3">
    <location>
        <position position="172"/>
    </location>
</feature>
<dbReference type="CDD" id="cd02516">
    <property type="entry name" value="CDP-ME_synthetase"/>
    <property type="match status" value="1"/>
</dbReference>
<organism evidence="4 5">
    <name type="scientific">Sphingobacterium corticis</name>
    <dbReference type="NCBI Taxonomy" id="1812823"/>
    <lineage>
        <taxon>Bacteria</taxon>
        <taxon>Pseudomonadati</taxon>
        <taxon>Bacteroidota</taxon>
        <taxon>Sphingobacteriia</taxon>
        <taxon>Sphingobacteriales</taxon>
        <taxon>Sphingobacteriaceae</taxon>
        <taxon>Sphingobacterium</taxon>
    </lineage>
</organism>
<dbReference type="EMBL" id="JBHUMA010000006">
    <property type="protein sequence ID" value="MFD2599540.1"/>
    <property type="molecule type" value="Genomic_DNA"/>
</dbReference>
<dbReference type="Pfam" id="PF01128">
    <property type="entry name" value="IspD"/>
    <property type="match status" value="1"/>
</dbReference>
<dbReference type="InterPro" id="IPR050088">
    <property type="entry name" value="IspD/TarI_cytidylyltransf_bact"/>
</dbReference>
<dbReference type="PANTHER" id="PTHR32125">
    <property type="entry name" value="2-C-METHYL-D-ERYTHRITOL 4-PHOSPHATE CYTIDYLYLTRANSFERASE, CHLOROPLASTIC"/>
    <property type="match status" value="1"/>
</dbReference>
<feature type="site" description="Positions MEP for the nucleophilic attack" evidence="3">
    <location>
        <position position="226"/>
    </location>
</feature>
<dbReference type="InterPro" id="IPR001228">
    <property type="entry name" value="IspD"/>
</dbReference>
<name>A0ABW5NKZ1_9SPHI</name>
<comment type="function">
    <text evidence="3">Catalyzes the formation of 4-diphosphocytidyl-2-C-methyl-D-erythritol from CTP and 2-C-methyl-D-erythritol 4-phosphate (MEP).</text>
</comment>
<dbReference type="Proteomes" id="UP001597393">
    <property type="component" value="Unassembled WGS sequence"/>
</dbReference>
<evidence type="ECO:0000256" key="2">
    <source>
        <dbReference type="ARBA" id="ARBA00022695"/>
    </source>
</evidence>
<proteinExistence type="inferred from homology"/>
<evidence type="ECO:0000313" key="4">
    <source>
        <dbReference type="EMBL" id="MFD2599540.1"/>
    </source>
</evidence>
<dbReference type="HAMAP" id="MF_00108">
    <property type="entry name" value="IspD"/>
    <property type="match status" value="1"/>
</dbReference>
<gene>
    <name evidence="3" type="primary">ispD</name>
    <name evidence="4" type="ORF">ACFSQ3_11300</name>
</gene>
<comment type="caution">
    <text evidence="4">The sequence shown here is derived from an EMBL/GenBank/DDBJ whole genome shotgun (WGS) entry which is preliminary data.</text>
</comment>
<dbReference type="SUPFAM" id="SSF53448">
    <property type="entry name" value="Nucleotide-diphospho-sugar transferases"/>
    <property type="match status" value="1"/>
</dbReference>
<evidence type="ECO:0000313" key="5">
    <source>
        <dbReference type="Proteomes" id="UP001597393"/>
    </source>
</evidence>
<dbReference type="Gene3D" id="3.90.550.10">
    <property type="entry name" value="Spore Coat Polysaccharide Biosynthesis Protein SpsA, Chain A"/>
    <property type="match status" value="1"/>
</dbReference>
<comment type="similarity">
    <text evidence="3">Belongs to the IspD/TarI cytidylyltransferase family. IspD subfamily.</text>
</comment>
<keyword evidence="1 3" id="KW-0808">Transferase</keyword>
<dbReference type="EC" id="2.7.7.60" evidence="3"/>
<dbReference type="InterPro" id="IPR034683">
    <property type="entry name" value="IspD/TarI"/>
</dbReference>
<accession>A0ABW5NKZ1</accession>
<comment type="pathway">
    <text evidence="3">Isoprenoid biosynthesis; isopentenyl diphosphate biosynthesis via DXP pathway; isopentenyl diphosphate from 1-deoxy-D-xylulose 5-phosphate: step 2/6.</text>
</comment>
<dbReference type="InterPro" id="IPR029044">
    <property type="entry name" value="Nucleotide-diphossugar_trans"/>
</dbReference>
<dbReference type="PANTHER" id="PTHR32125:SF4">
    <property type="entry name" value="2-C-METHYL-D-ERYTHRITOL 4-PHOSPHATE CYTIDYLYLTRANSFERASE, CHLOROPLASTIC"/>
    <property type="match status" value="1"/>
</dbReference>
<feature type="site" description="Transition state stabilizer" evidence="3">
    <location>
        <position position="34"/>
    </location>
</feature>
<protein>
    <recommendedName>
        <fullName evidence="3">2-C-methyl-D-erythritol 4-phosphate cytidylyltransferase</fullName>
        <ecNumber evidence="3">2.7.7.60</ecNumber>
    </recommendedName>
    <alternativeName>
        <fullName evidence="3">4-diphosphocytidyl-2C-methyl-D-erythritol synthase</fullName>
    </alternativeName>
    <alternativeName>
        <fullName evidence="3">MEP cytidylyltransferase</fullName>
        <shortName evidence="3">MCT</shortName>
    </alternativeName>
</protein>
<dbReference type="RefSeq" id="WP_380869667.1">
    <property type="nucleotide sequence ID" value="NZ_JBHUMA010000006.1"/>
</dbReference>
<evidence type="ECO:0000256" key="3">
    <source>
        <dbReference type="HAMAP-Rule" id="MF_00108"/>
    </source>
</evidence>
<comment type="catalytic activity">
    <reaction evidence="3">
        <text>2-C-methyl-D-erythritol 4-phosphate + CTP + H(+) = 4-CDP-2-C-methyl-D-erythritol + diphosphate</text>
        <dbReference type="Rhea" id="RHEA:13429"/>
        <dbReference type="ChEBI" id="CHEBI:15378"/>
        <dbReference type="ChEBI" id="CHEBI:33019"/>
        <dbReference type="ChEBI" id="CHEBI:37563"/>
        <dbReference type="ChEBI" id="CHEBI:57823"/>
        <dbReference type="ChEBI" id="CHEBI:58262"/>
        <dbReference type="EC" id="2.7.7.60"/>
    </reaction>
</comment>
<feature type="site" description="Transition state stabilizer" evidence="3">
    <location>
        <position position="27"/>
    </location>
</feature>
<reference evidence="5" key="1">
    <citation type="journal article" date="2019" name="Int. J. Syst. Evol. Microbiol.">
        <title>The Global Catalogue of Microorganisms (GCM) 10K type strain sequencing project: providing services to taxonomists for standard genome sequencing and annotation.</title>
        <authorList>
            <consortium name="The Broad Institute Genomics Platform"/>
            <consortium name="The Broad Institute Genome Sequencing Center for Infectious Disease"/>
            <person name="Wu L."/>
            <person name="Ma J."/>
        </authorList>
    </citation>
    <scope>NUCLEOTIDE SEQUENCE [LARGE SCALE GENOMIC DNA]</scope>
    <source>
        <strain evidence="5">KCTC 42248</strain>
    </source>
</reference>
<evidence type="ECO:0000256" key="1">
    <source>
        <dbReference type="ARBA" id="ARBA00022679"/>
    </source>
</evidence>
<keyword evidence="2 3" id="KW-0548">Nucleotidyltransferase</keyword>
<dbReference type="NCBIfam" id="NF001186">
    <property type="entry name" value="PRK00155.2-3"/>
    <property type="match status" value="1"/>
</dbReference>